<comment type="pathway">
    <text evidence="3 18">Phospholipid metabolism; CDP-diacylglycerol biosynthesis; CDP-diacylglycerol from sn-glycerol 3-phosphate: step 3/3.</text>
</comment>
<dbReference type="Pfam" id="PF01148">
    <property type="entry name" value="CTP_transf_1"/>
    <property type="match status" value="1"/>
</dbReference>
<evidence type="ECO:0000256" key="16">
    <source>
        <dbReference type="ARBA" id="ARBA00023209"/>
    </source>
</evidence>
<sequence>MSQQARWSDLAPRVLSGLAMAGIGAGAIWIGGWLFNGLICALGGLMIWEAARMAGARGAVSAGLLAAVALALALLLPGILVLPLLAAAALVGAGQAPRDKGLHVLFAFWILLGCYVTAQLRQEAGFGWMVWLVLVVVVSDVAGYFAGRMLGGPKFWPRVSPKKTWSGTLAGWVGAGFVGLLLAESLAAGAGLVAVSMLVGFAGQLGDIAESAIKRRCGVKDSSDLIPGHGGVLDRFDAMLGAAMMVMVLRLLSLMPGLQ</sequence>
<dbReference type="GO" id="GO:0016024">
    <property type="term" value="P:CDP-diacylglycerol biosynthetic process"/>
    <property type="evidence" value="ECO:0007669"/>
    <property type="project" value="UniProtKB-UniPathway"/>
</dbReference>
<keyword evidence="21" id="KW-1185">Reference proteome</keyword>
<comment type="subcellular location">
    <subcellularLocation>
        <location evidence="2">Cell membrane</location>
        <topology evidence="2">Multi-pass membrane protein</topology>
    </subcellularLocation>
</comment>
<evidence type="ECO:0000256" key="1">
    <source>
        <dbReference type="ARBA" id="ARBA00001698"/>
    </source>
</evidence>
<feature type="transmembrane region" description="Helical" evidence="19">
    <location>
        <begin position="168"/>
        <end position="201"/>
    </location>
</feature>
<evidence type="ECO:0000256" key="17">
    <source>
        <dbReference type="ARBA" id="ARBA00023264"/>
    </source>
</evidence>
<name>A0A1X6YMX2_9RHOB</name>
<feature type="transmembrane region" description="Helical" evidence="19">
    <location>
        <begin position="126"/>
        <end position="147"/>
    </location>
</feature>
<evidence type="ECO:0000256" key="2">
    <source>
        <dbReference type="ARBA" id="ARBA00004651"/>
    </source>
</evidence>
<dbReference type="PROSITE" id="PS01315">
    <property type="entry name" value="CDS"/>
    <property type="match status" value="1"/>
</dbReference>
<evidence type="ECO:0000256" key="5">
    <source>
        <dbReference type="ARBA" id="ARBA00010185"/>
    </source>
</evidence>
<accession>A0A1X6YMX2</accession>
<dbReference type="RefSeq" id="WP_085816718.1">
    <property type="nucleotide sequence ID" value="NZ_FWFU01000001.1"/>
</dbReference>
<evidence type="ECO:0000256" key="15">
    <source>
        <dbReference type="ARBA" id="ARBA00023136"/>
    </source>
</evidence>
<dbReference type="EMBL" id="FWFU01000001">
    <property type="protein sequence ID" value="SLN26257.1"/>
    <property type="molecule type" value="Genomic_DNA"/>
</dbReference>
<evidence type="ECO:0000256" key="10">
    <source>
        <dbReference type="ARBA" id="ARBA00022679"/>
    </source>
</evidence>
<keyword evidence="11 18" id="KW-0812">Transmembrane</keyword>
<proteinExistence type="inferred from homology"/>
<comment type="pathway">
    <text evidence="4">Lipid metabolism.</text>
</comment>
<evidence type="ECO:0000256" key="14">
    <source>
        <dbReference type="ARBA" id="ARBA00023098"/>
    </source>
</evidence>
<keyword evidence="16" id="KW-0594">Phospholipid biosynthesis</keyword>
<evidence type="ECO:0000256" key="7">
    <source>
        <dbReference type="ARBA" id="ARBA00019373"/>
    </source>
</evidence>
<protein>
    <recommendedName>
        <fullName evidence="7 18">Phosphatidate cytidylyltransferase</fullName>
        <ecNumber evidence="6 18">2.7.7.41</ecNumber>
    </recommendedName>
</protein>
<gene>
    <name evidence="20" type="primary">cdsA</name>
    <name evidence="20" type="ORF">ROH8110_01204</name>
</gene>
<organism evidence="20 21">
    <name type="scientific">Roseovarius halotolerans</name>
    <dbReference type="NCBI Taxonomy" id="505353"/>
    <lineage>
        <taxon>Bacteria</taxon>
        <taxon>Pseudomonadati</taxon>
        <taxon>Pseudomonadota</taxon>
        <taxon>Alphaproteobacteria</taxon>
        <taxon>Rhodobacterales</taxon>
        <taxon>Roseobacteraceae</taxon>
        <taxon>Roseovarius</taxon>
    </lineage>
</organism>
<comment type="catalytic activity">
    <reaction evidence="1 18">
        <text>a 1,2-diacyl-sn-glycero-3-phosphate + CTP + H(+) = a CDP-1,2-diacyl-sn-glycerol + diphosphate</text>
        <dbReference type="Rhea" id="RHEA:16229"/>
        <dbReference type="ChEBI" id="CHEBI:15378"/>
        <dbReference type="ChEBI" id="CHEBI:33019"/>
        <dbReference type="ChEBI" id="CHEBI:37563"/>
        <dbReference type="ChEBI" id="CHEBI:58332"/>
        <dbReference type="ChEBI" id="CHEBI:58608"/>
        <dbReference type="EC" id="2.7.7.41"/>
    </reaction>
</comment>
<dbReference type="Proteomes" id="UP000193207">
    <property type="component" value="Unassembled WGS sequence"/>
</dbReference>
<evidence type="ECO:0000256" key="12">
    <source>
        <dbReference type="ARBA" id="ARBA00022695"/>
    </source>
</evidence>
<evidence type="ECO:0000256" key="8">
    <source>
        <dbReference type="ARBA" id="ARBA00022475"/>
    </source>
</evidence>
<evidence type="ECO:0000256" key="3">
    <source>
        <dbReference type="ARBA" id="ARBA00005119"/>
    </source>
</evidence>
<feature type="transmembrane region" description="Helical" evidence="19">
    <location>
        <begin position="21"/>
        <end position="48"/>
    </location>
</feature>
<keyword evidence="13 19" id="KW-1133">Transmembrane helix</keyword>
<dbReference type="PANTHER" id="PTHR46382:SF1">
    <property type="entry name" value="PHOSPHATIDATE CYTIDYLYLTRANSFERASE"/>
    <property type="match status" value="1"/>
</dbReference>
<evidence type="ECO:0000313" key="21">
    <source>
        <dbReference type="Proteomes" id="UP000193207"/>
    </source>
</evidence>
<evidence type="ECO:0000256" key="11">
    <source>
        <dbReference type="ARBA" id="ARBA00022692"/>
    </source>
</evidence>
<feature type="transmembrane region" description="Helical" evidence="19">
    <location>
        <begin position="60"/>
        <end position="90"/>
    </location>
</feature>
<keyword evidence="8" id="KW-1003">Cell membrane</keyword>
<dbReference type="GO" id="GO:0005886">
    <property type="term" value="C:plasma membrane"/>
    <property type="evidence" value="ECO:0007669"/>
    <property type="project" value="UniProtKB-SubCell"/>
</dbReference>
<keyword evidence="17" id="KW-1208">Phospholipid metabolism</keyword>
<feature type="transmembrane region" description="Helical" evidence="19">
    <location>
        <begin position="102"/>
        <end position="120"/>
    </location>
</feature>
<reference evidence="20 21" key="1">
    <citation type="submission" date="2017-03" db="EMBL/GenBank/DDBJ databases">
        <authorList>
            <person name="Afonso C.L."/>
            <person name="Miller P.J."/>
            <person name="Scott M.A."/>
            <person name="Spackman E."/>
            <person name="Goraichik I."/>
            <person name="Dimitrov K.M."/>
            <person name="Suarez D.L."/>
            <person name="Swayne D.E."/>
        </authorList>
    </citation>
    <scope>NUCLEOTIDE SEQUENCE [LARGE SCALE GENOMIC DNA]</scope>
    <source>
        <strain evidence="20 21">CECT 8110</strain>
    </source>
</reference>
<evidence type="ECO:0000256" key="6">
    <source>
        <dbReference type="ARBA" id="ARBA00012487"/>
    </source>
</evidence>
<keyword evidence="14" id="KW-0443">Lipid metabolism</keyword>
<keyword evidence="10 18" id="KW-0808">Transferase</keyword>
<dbReference type="UniPathway" id="UPA00557">
    <property type="reaction ID" value="UER00614"/>
</dbReference>
<evidence type="ECO:0000256" key="4">
    <source>
        <dbReference type="ARBA" id="ARBA00005189"/>
    </source>
</evidence>
<dbReference type="AlphaFoldDB" id="A0A1X6YMX2"/>
<dbReference type="OrthoDB" id="9799199at2"/>
<evidence type="ECO:0000313" key="20">
    <source>
        <dbReference type="EMBL" id="SLN26257.1"/>
    </source>
</evidence>
<evidence type="ECO:0000256" key="19">
    <source>
        <dbReference type="SAM" id="Phobius"/>
    </source>
</evidence>
<dbReference type="PANTHER" id="PTHR46382">
    <property type="entry name" value="PHOSPHATIDATE CYTIDYLYLTRANSFERASE"/>
    <property type="match status" value="1"/>
</dbReference>
<evidence type="ECO:0000256" key="13">
    <source>
        <dbReference type="ARBA" id="ARBA00022989"/>
    </source>
</evidence>
<comment type="similarity">
    <text evidence="5 18">Belongs to the CDS family.</text>
</comment>
<dbReference type="InterPro" id="IPR000374">
    <property type="entry name" value="PC_trans"/>
</dbReference>
<keyword evidence="12 18" id="KW-0548">Nucleotidyltransferase</keyword>
<keyword evidence="9" id="KW-0444">Lipid biosynthesis</keyword>
<dbReference type="GO" id="GO:0004605">
    <property type="term" value="F:phosphatidate cytidylyltransferase activity"/>
    <property type="evidence" value="ECO:0007669"/>
    <property type="project" value="UniProtKB-EC"/>
</dbReference>
<keyword evidence="15 19" id="KW-0472">Membrane</keyword>
<dbReference type="EC" id="2.7.7.41" evidence="6 18"/>
<evidence type="ECO:0000256" key="18">
    <source>
        <dbReference type="RuleBase" id="RU003938"/>
    </source>
</evidence>
<evidence type="ECO:0000256" key="9">
    <source>
        <dbReference type="ARBA" id="ARBA00022516"/>
    </source>
</evidence>